<dbReference type="PANTHER" id="PTHR43537:SF24">
    <property type="entry name" value="GLUCONATE OPERON TRANSCRIPTIONAL REPRESSOR"/>
    <property type="match status" value="1"/>
</dbReference>
<accession>A0A3B0S6V6</accession>
<dbReference type="InterPro" id="IPR008920">
    <property type="entry name" value="TF_FadR/GntR_C"/>
</dbReference>
<dbReference type="PROSITE" id="PS50949">
    <property type="entry name" value="HTH_GNTR"/>
    <property type="match status" value="1"/>
</dbReference>
<name>A0A3B0S6V6_9ZZZZ</name>
<dbReference type="InterPro" id="IPR000524">
    <property type="entry name" value="Tscrpt_reg_HTH_GntR"/>
</dbReference>
<dbReference type="Gene3D" id="1.10.10.10">
    <property type="entry name" value="Winged helix-like DNA-binding domain superfamily/Winged helix DNA-binding domain"/>
    <property type="match status" value="1"/>
</dbReference>
<dbReference type="EMBL" id="UOEH01000188">
    <property type="protein sequence ID" value="VAV96138.1"/>
    <property type="molecule type" value="Genomic_DNA"/>
</dbReference>
<dbReference type="Pfam" id="PF07729">
    <property type="entry name" value="FCD"/>
    <property type="match status" value="1"/>
</dbReference>
<dbReference type="PRINTS" id="PR00035">
    <property type="entry name" value="HTHGNTR"/>
</dbReference>
<gene>
    <name evidence="5" type="ORF">MNBD_ALPHA05-457</name>
</gene>
<sequence>MTHKFKTLDRAPVYVKVCNAIEEDILSGVLKEGALLPTEAELCVQFGVTRSSVREGIRLLQQSGLVERGAAKRLVVKSPKASEIAETASSSMALGGATFGEVFETLAMLYPEAARIAAGRLSNEALGALSDVRDGLRDAAPDAADEIVGYAVEFFQQLANGLDNRVMLAMLQSLNLMIGASLRLVIDQTPNAHERILGAQTEIIEALKNRDETQARAWMTKHIEDLRRGYVVAKVNLDARIL</sequence>
<dbReference type="InterPro" id="IPR036388">
    <property type="entry name" value="WH-like_DNA-bd_sf"/>
</dbReference>
<organism evidence="5">
    <name type="scientific">hydrothermal vent metagenome</name>
    <dbReference type="NCBI Taxonomy" id="652676"/>
    <lineage>
        <taxon>unclassified sequences</taxon>
        <taxon>metagenomes</taxon>
        <taxon>ecological metagenomes</taxon>
    </lineage>
</organism>
<evidence type="ECO:0000256" key="3">
    <source>
        <dbReference type="ARBA" id="ARBA00023163"/>
    </source>
</evidence>
<dbReference type="InterPro" id="IPR011711">
    <property type="entry name" value="GntR_C"/>
</dbReference>
<protein>
    <recommendedName>
        <fullName evidence="4">HTH gntR-type domain-containing protein</fullName>
    </recommendedName>
</protein>
<dbReference type="SUPFAM" id="SSF46785">
    <property type="entry name" value="Winged helix' DNA-binding domain"/>
    <property type="match status" value="1"/>
</dbReference>
<evidence type="ECO:0000256" key="1">
    <source>
        <dbReference type="ARBA" id="ARBA00023015"/>
    </source>
</evidence>
<keyword evidence="3" id="KW-0804">Transcription</keyword>
<dbReference type="AlphaFoldDB" id="A0A3B0S6V6"/>
<dbReference type="CDD" id="cd07377">
    <property type="entry name" value="WHTH_GntR"/>
    <property type="match status" value="1"/>
</dbReference>
<dbReference type="SUPFAM" id="SSF48008">
    <property type="entry name" value="GntR ligand-binding domain-like"/>
    <property type="match status" value="1"/>
</dbReference>
<dbReference type="Pfam" id="PF00392">
    <property type="entry name" value="GntR"/>
    <property type="match status" value="1"/>
</dbReference>
<reference evidence="5" key="1">
    <citation type="submission" date="2018-06" db="EMBL/GenBank/DDBJ databases">
        <authorList>
            <person name="Zhirakovskaya E."/>
        </authorList>
    </citation>
    <scope>NUCLEOTIDE SEQUENCE</scope>
</reference>
<dbReference type="SMART" id="SM00895">
    <property type="entry name" value="FCD"/>
    <property type="match status" value="1"/>
</dbReference>
<dbReference type="PANTHER" id="PTHR43537">
    <property type="entry name" value="TRANSCRIPTIONAL REGULATOR, GNTR FAMILY"/>
    <property type="match status" value="1"/>
</dbReference>
<keyword evidence="2" id="KW-0238">DNA-binding</keyword>
<evidence type="ECO:0000313" key="5">
    <source>
        <dbReference type="EMBL" id="VAV96138.1"/>
    </source>
</evidence>
<feature type="domain" description="HTH gntR-type" evidence="4">
    <location>
        <begin position="11"/>
        <end position="79"/>
    </location>
</feature>
<proteinExistence type="predicted"/>
<keyword evidence="1" id="KW-0805">Transcription regulation</keyword>
<dbReference type="GO" id="GO:0003700">
    <property type="term" value="F:DNA-binding transcription factor activity"/>
    <property type="evidence" value="ECO:0007669"/>
    <property type="project" value="InterPro"/>
</dbReference>
<dbReference type="SMART" id="SM00345">
    <property type="entry name" value="HTH_GNTR"/>
    <property type="match status" value="1"/>
</dbReference>
<dbReference type="Gene3D" id="1.20.120.530">
    <property type="entry name" value="GntR ligand-binding domain-like"/>
    <property type="match status" value="1"/>
</dbReference>
<dbReference type="GO" id="GO:0003677">
    <property type="term" value="F:DNA binding"/>
    <property type="evidence" value="ECO:0007669"/>
    <property type="project" value="UniProtKB-KW"/>
</dbReference>
<evidence type="ECO:0000256" key="2">
    <source>
        <dbReference type="ARBA" id="ARBA00023125"/>
    </source>
</evidence>
<evidence type="ECO:0000259" key="4">
    <source>
        <dbReference type="PROSITE" id="PS50949"/>
    </source>
</evidence>
<dbReference type="InterPro" id="IPR036390">
    <property type="entry name" value="WH_DNA-bd_sf"/>
</dbReference>